<dbReference type="UniPathway" id="UPA00049">
    <property type="reaction ID" value="UER00062"/>
</dbReference>
<accession>A0A3M0GKH6</accession>
<dbReference type="Gene3D" id="3.20.10.10">
    <property type="entry name" value="D-amino Acid Aminotransferase, subunit A, domain 2"/>
    <property type="match status" value="1"/>
</dbReference>
<evidence type="ECO:0000256" key="11">
    <source>
        <dbReference type="ARBA" id="ARBA00023304"/>
    </source>
</evidence>
<dbReference type="NCBIfam" id="TIGR01123">
    <property type="entry name" value="ilvE_II"/>
    <property type="match status" value="1"/>
</dbReference>
<comment type="pathway">
    <text evidence="4">Amino-acid biosynthesis; L-leucine biosynthesis; L-leucine from 3-methyl-2-oxobutanoate: step 4/4.</text>
</comment>
<dbReference type="RefSeq" id="WP_121900196.1">
    <property type="nucleotide sequence ID" value="NZ_REFW01000001.1"/>
</dbReference>
<comment type="pathway">
    <text evidence="3">Amino-acid biosynthesis; L-valine biosynthesis; L-valine from pyruvate: step 4/4.</text>
</comment>
<dbReference type="UniPathway" id="UPA00047">
    <property type="reaction ID" value="UER00058"/>
</dbReference>
<evidence type="ECO:0000256" key="12">
    <source>
        <dbReference type="ARBA" id="ARBA00048212"/>
    </source>
</evidence>
<evidence type="ECO:0000256" key="8">
    <source>
        <dbReference type="ARBA" id="ARBA00022605"/>
    </source>
</evidence>
<evidence type="ECO:0000313" key="16">
    <source>
        <dbReference type="EMBL" id="RMB61649.1"/>
    </source>
</evidence>
<dbReference type="InterPro" id="IPR043131">
    <property type="entry name" value="BCAT-like_N"/>
</dbReference>
<evidence type="ECO:0000256" key="10">
    <source>
        <dbReference type="ARBA" id="ARBA00022898"/>
    </source>
</evidence>
<dbReference type="GO" id="GO:0052655">
    <property type="term" value="F:L-valine-2-oxoglutarate transaminase activity"/>
    <property type="evidence" value="ECO:0007669"/>
    <property type="project" value="RHEA"/>
</dbReference>
<evidence type="ECO:0000256" key="13">
    <source>
        <dbReference type="ARBA" id="ARBA00048798"/>
    </source>
</evidence>
<feature type="modified residue" description="N6-(pyridoxal phosphate)lysine" evidence="15">
    <location>
        <position position="197"/>
    </location>
</feature>
<dbReference type="EC" id="2.6.1.42" evidence="6"/>
<gene>
    <name evidence="16" type="ORF">EAX62_03180</name>
</gene>
<evidence type="ECO:0000256" key="4">
    <source>
        <dbReference type="ARBA" id="ARBA00005072"/>
    </source>
</evidence>
<keyword evidence="8" id="KW-0028">Amino-acid biosynthesis</keyword>
<dbReference type="NCBIfam" id="NF009897">
    <property type="entry name" value="PRK13357.1"/>
    <property type="match status" value="1"/>
</dbReference>
<dbReference type="InterPro" id="IPR036038">
    <property type="entry name" value="Aminotransferase-like"/>
</dbReference>
<evidence type="ECO:0000256" key="6">
    <source>
        <dbReference type="ARBA" id="ARBA00013053"/>
    </source>
</evidence>
<dbReference type="GO" id="GO:0009098">
    <property type="term" value="P:L-leucine biosynthetic process"/>
    <property type="evidence" value="ECO:0007669"/>
    <property type="project" value="UniProtKB-UniPathway"/>
</dbReference>
<evidence type="ECO:0000313" key="17">
    <source>
        <dbReference type="Proteomes" id="UP000275256"/>
    </source>
</evidence>
<keyword evidence="10" id="KW-0663">Pyridoxal phosphate</keyword>
<evidence type="ECO:0000256" key="1">
    <source>
        <dbReference type="ARBA" id="ARBA00001933"/>
    </source>
</evidence>
<dbReference type="EMBL" id="REFW01000001">
    <property type="protein sequence ID" value="RMB61649.1"/>
    <property type="molecule type" value="Genomic_DNA"/>
</dbReference>
<dbReference type="AlphaFoldDB" id="A0A3M0GKH6"/>
<dbReference type="InterPro" id="IPR043132">
    <property type="entry name" value="BCAT-like_C"/>
</dbReference>
<keyword evidence="17" id="KW-1185">Reference proteome</keyword>
<protein>
    <recommendedName>
        <fullName evidence="6">branched-chain-amino-acid transaminase</fullName>
        <ecNumber evidence="6">2.6.1.42</ecNumber>
    </recommendedName>
</protein>
<comment type="cofactor">
    <cofactor evidence="1">
        <name>pyridoxal 5'-phosphate</name>
        <dbReference type="ChEBI" id="CHEBI:597326"/>
    </cofactor>
</comment>
<dbReference type="SUPFAM" id="SSF56752">
    <property type="entry name" value="D-aminoacid aminotransferase-like PLP-dependent enzymes"/>
    <property type="match status" value="1"/>
</dbReference>
<dbReference type="InterPro" id="IPR001544">
    <property type="entry name" value="Aminotrans_IV"/>
</dbReference>
<evidence type="ECO:0000256" key="5">
    <source>
        <dbReference type="ARBA" id="ARBA00009320"/>
    </source>
</evidence>
<name>A0A3M0GKH6_9ACTN</name>
<sequence length="358" mass="39304">MALLDLQRSSTPTPDSEREAALADPGFGRFYTDHMAVVNFTEGRGWENPRIVPTANFTLHPAAAVLHYGQEIFEGLKAYRHDDDSVWLFRPERNARRFVGSAQRLQMAPLPEELFLASVMELVDLERVWVPENSNEQSLYIRPFQIADEPYLGVREAKQYLYSVLATPAGAYYPDPVKLWITPNYTRAAAGGTGTAKCGGNYAASLAAAVEAQQHGCGQVLYTDGAEHKWLEECGTMNFMMITADDELLTPALGTILEGVTRDSILTLAPEHGLTPVQRPISVDELREGLASGHITEAFACGTAAVITPIVGFNSPEHGEEAVGDGTPGARTQQLRQHLLDIQYGRAADRHGWLRRVG</sequence>
<dbReference type="PIRSF" id="PIRSF006468">
    <property type="entry name" value="BCAT1"/>
    <property type="match status" value="1"/>
</dbReference>
<dbReference type="PANTHER" id="PTHR11825">
    <property type="entry name" value="SUBGROUP IIII AMINOTRANSFERASE"/>
    <property type="match status" value="1"/>
</dbReference>
<dbReference type="InterPro" id="IPR033939">
    <property type="entry name" value="BCAT_family"/>
</dbReference>
<dbReference type="OrthoDB" id="9804984at2"/>
<dbReference type="Gene3D" id="3.30.470.10">
    <property type="match status" value="1"/>
</dbReference>
<dbReference type="Pfam" id="PF01063">
    <property type="entry name" value="Aminotran_4"/>
    <property type="match status" value="1"/>
</dbReference>
<comment type="catalytic activity">
    <reaction evidence="14">
        <text>L-leucine + 2-oxoglutarate = 4-methyl-2-oxopentanoate + L-glutamate</text>
        <dbReference type="Rhea" id="RHEA:18321"/>
        <dbReference type="ChEBI" id="CHEBI:16810"/>
        <dbReference type="ChEBI" id="CHEBI:17865"/>
        <dbReference type="ChEBI" id="CHEBI:29985"/>
        <dbReference type="ChEBI" id="CHEBI:57427"/>
        <dbReference type="EC" id="2.6.1.42"/>
    </reaction>
</comment>
<evidence type="ECO:0000256" key="7">
    <source>
        <dbReference type="ARBA" id="ARBA00022576"/>
    </source>
</evidence>
<evidence type="ECO:0000256" key="15">
    <source>
        <dbReference type="PIRSR" id="PIRSR006468-1"/>
    </source>
</evidence>
<comment type="catalytic activity">
    <reaction evidence="13">
        <text>L-isoleucine + 2-oxoglutarate = (S)-3-methyl-2-oxopentanoate + L-glutamate</text>
        <dbReference type="Rhea" id="RHEA:24801"/>
        <dbReference type="ChEBI" id="CHEBI:16810"/>
        <dbReference type="ChEBI" id="CHEBI:29985"/>
        <dbReference type="ChEBI" id="CHEBI:35146"/>
        <dbReference type="ChEBI" id="CHEBI:58045"/>
        <dbReference type="EC" id="2.6.1.42"/>
    </reaction>
</comment>
<dbReference type="InterPro" id="IPR005786">
    <property type="entry name" value="B_amino_transII"/>
</dbReference>
<dbReference type="GO" id="GO:0052654">
    <property type="term" value="F:L-leucine-2-oxoglutarate transaminase activity"/>
    <property type="evidence" value="ECO:0007669"/>
    <property type="project" value="RHEA"/>
</dbReference>
<comment type="caution">
    <text evidence="16">The sequence shown here is derived from an EMBL/GenBank/DDBJ whole genome shotgun (WGS) entry which is preliminary data.</text>
</comment>
<dbReference type="GO" id="GO:0052656">
    <property type="term" value="F:L-isoleucine-2-oxoglutarate transaminase activity"/>
    <property type="evidence" value="ECO:0007669"/>
    <property type="project" value="RHEA"/>
</dbReference>
<dbReference type="PANTHER" id="PTHR11825:SF44">
    <property type="entry name" value="BRANCHED-CHAIN-AMINO-ACID AMINOTRANSFERASE"/>
    <property type="match status" value="1"/>
</dbReference>
<comment type="pathway">
    <text evidence="2">Amino-acid biosynthesis; L-isoleucine biosynthesis; L-isoleucine from 2-oxobutanoate: step 4/4.</text>
</comment>
<dbReference type="Proteomes" id="UP000275256">
    <property type="component" value="Unassembled WGS sequence"/>
</dbReference>
<proteinExistence type="inferred from homology"/>
<organism evidence="16 17">
    <name type="scientific">Tessaracoccus antarcticus</name>
    <dbReference type="NCBI Taxonomy" id="2479848"/>
    <lineage>
        <taxon>Bacteria</taxon>
        <taxon>Bacillati</taxon>
        <taxon>Actinomycetota</taxon>
        <taxon>Actinomycetes</taxon>
        <taxon>Propionibacteriales</taxon>
        <taxon>Propionibacteriaceae</taxon>
        <taxon>Tessaracoccus</taxon>
    </lineage>
</organism>
<dbReference type="GO" id="GO:0009099">
    <property type="term" value="P:L-valine biosynthetic process"/>
    <property type="evidence" value="ECO:0007669"/>
    <property type="project" value="UniProtKB-UniPathway"/>
</dbReference>
<evidence type="ECO:0000256" key="3">
    <source>
        <dbReference type="ARBA" id="ARBA00004931"/>
    </source>
</evidence>
<evidence type="ECO:0000256" key="14">
    <source>
        <dbReference type="ARBA" id="ARBA00049229"/>
    </source>
</evidence>
<reference evidence="16 17" key="1">
    <citation type="submission" date="2018-10" db="EMBL/GenBank/DDBJ databases">
        <title>Tessaracoccus antarcticuss sp. nov., isolated from sediment.</title>
        <authorList>
            <person name="Zhou L.Y."/>
            <person name="Du Z.J."/>
        </authorList>
    </citation>
    <scope>NUCLEOTIDE SEQUENCE [LARGE SCALE GENOMIC DNA]</scope>
    <source>
        <strain evidence="16 17">JDX10</strain>
    </source>
</reference>
<comment type="similarity">
    <text evidence="5">Belongs to the class-IV pyridoxal-phosphate-dependent aminotransferase family.</text>
</comment>
<evidence type="ECO:0000256" key="2">
    <source>
        <dbReference type="ARBA" id="ARBA00004824"/>
    </source>
</evidence>
<keyword evidence="7 16" id="KW-0032">Aminotransferase</keyword>
<keyword evidence="11" id="KW-0100">Branched-chain amino acid biosynthesis</keyword>
<dbReference type="CDD" id="cd01557">
    <property type="entry name" value="BCAT_beta_family"/>
    <property type="match status" value="1"/>
</dbReference>
<keyword evidence="9 16" id="KW-0808">Transferase</keyword>
<evidence type="ECO:0000256" key="9">
    <source>
        <dbReference type="ARBA" id="ARBA00022679"/>
    </source>
</evidence>
<dbReference type="GO" id="GO:0009097">
    <property type="term" value="P:isoleucine biosynthetic process"/>
    <property type="evidence" value="ECO:0007669"/>
    <property type="project" value="UniProtKB-UniPathway"/>
</dbReference>
<dbReference type="UniPathway" id="UPA00048">
    <property type="reaction ID" value="UER00073"/>
</dbReference>
<comment type="catalytic activity">
    <reaction evidence="12">
        <text>L-valine + 2-oxoglutarate = 3-methyl-2-oxobutanoate + L-glutamate</text>
        <dbReference type="Rhea" id="RHEA:24813"/>
        <dbReference type="ChEBI" id="CHEBI:11851"/>
        <dbReference type="ChEBI" id="CHEBI:16810"/>
        <dbReference type="ChEBI" id="CHEBI:29985"/>
        <dbReference type="ChEBI" id="CHEBI:57762"/>
        <dbReference type="EC" id="2.6.1.42"/>
    </reaction>
</comment>